<reference evidence="8" key="1">
    <citation type="submission" date="2022-11" db="EMBL/GenBank/DDBJ databases">
        <authorList>
            <person name="Petersen C."/>
        </authorList>
    </citation>
    <scope>NUCLEOTIDE SEQUENCE</scope>
    <source>
        <strain evidence="8">IBT 19713</strain>
    </source>
</reference>
<feature type="transmembrane region" description="Helical" evidence="6">
    <location>
        <begin position="259"/>
        <end position="284"/>
    </location>
</feature>
<feature type="domain" description="Rhodopsin" evidence="7">
    <location>
        <begin position="51"/>
        <end position="289"/>
    </location>
</feature>
<name>A0A9W9TC97_9EURO</name>
<dbReference type="PANTHER" id="PTHR33048">
    <property type="entry name" value="PTH11-LIKE INTEGRAL MEMBRANE PROTEIN (AFU_ORTHOLOGUE AFUA_5G11245)"/>
    <property type="match status" value="1"/>
</dbReference>
<dbReference type="InterPro" id="IPR052337">
    <property type="entry name" value="SAT4-like"/>
</dbReference>
<keyword evidence="2 6" id="KW-0812">Transmembrane</keyword>
<feature type="transmembrane region" description="Helical" evidence="6">
    <location>
        <begin position="189"/>
        <end position="213"/>
    </location>
</feature>
<keyword evidence="9" id="KW-1185">Reference proteome</keyword>
<comment type="caution">
    <text evidence="8">The sequence shown here is derived from an EMBL/GenBank/DDBJ whole genome shotgun (WGS) entry which is preliminary data.</text>
</comment>
<keyword evidence="3 6" id="KW-1133">Transmembrane helix</keyword>
<protein>
    <recommendedName>
        <fullName evidence="7">Rhodopsin domain-containing protein</fullName>
    </recommendedName>
</protein>
<sequence length="396" mass="44793">MVTIDEVWHVSVESLIGPPPPGLDVHRTRTMTDNVACVALVVVTTIVVAIRFFVLVHIQKIRPYLDDWLMLFNLVPLIALTAIACLGGERYGLGKHIWAVNIGPLIIGKKNLFIWLILYVFQLFMVKVSVLLFYRRILGMSWMITANVALSAAWALGSIIAILCGPAPISYFWLEYINPSEGHYRFPFYNLWVGNAASNVFTDVLIILVPVPVIWRQNMRVRQKLIVSVLMGLSIGVVVASVIRLHYLTLLDNNKDISYIMGIVFVWSTVEPCLGIMCACLPAVQPFVRFLLRIEYRAYAGGRLSFNSHPGNSIPRVREHRRINSPVVGLSDGGFDFRPDLCGPDGKHDDKLRLTIEALVETEHDKEEREKLQQFLGPMFIRVQRDVELTVFEGPR</sequence>
<comment type="subcellular location">
    <subcellularLocation>
        <location evidence="1">Membrane</location>
        <topology evidence="1">Multi-pass membrane protein</topology>
    </subcellularLocation>
</comment>
<feature type="transmembrane region" description="Helical" evidence="6">
    <location>
        <begin position="35"/>
        <end position="56"/>
    </location>
</feature>
<dbReference type="Pfam" id="PF20684">
    <property type="entry name" value="Fung_rhodopsin"/>
    <property type="match status" value="1"/>
</dbReference>
<evidence type="ECO:0000256" key="6">
    <source>
        <dbReference type="SAM" id="Phobius"/>
    </source>
</evidence>
<evidence type="ECO:0000256" key="4">
    <source>
        <dbReference type="ARBA" id="ARBA00023136"/>
    </source>
</evidence>
<evidence type="ECO:0000256" key="5">
    <source>
        <dbReference type="ARBA" id="ARBA00038359"/>
    </source>
</evidence>
<organism evidence="8 9">
    <name type="scientific">Penicillium chermesinum</name>
    <dbReference type="NCBI Taxonomy" id="63820"/>
    <lineage>
        <taxon>Eukaryota</taxon>
        <taxon>Fungi</taxon>
        <taxon>Dikarya</taxon>
        <taxon>Ascomycota</taxon>
        <taxon>Pezizomycotina</taxon>
        <taxon>Eurotiomycetes</taxon>
        <taxon>Eurotiomycetidae</taxon>
        <taxon>Eurotiales</taxon>
        <taxon>Aspergillaceae</taxon>
        <taxon>Penicillium</taxon>
    </lineage>
</organism>
<dbReference type="InterPro" id="IPR049326">
    <property type="entry name" value="Rhodopsin_dom_fungi"/>
</dbReference>
<reference evidence="8" key="2">
    <citation type="journal article" date="2023" name="IMA Fungus">
        <title>Comparative genomic study of the Penicillium genus elucidates a diverse pangenome and 15 lateral gene transfer events.</title>
        <authorList>
            <person name="Petersen C."/>
            <person name="Sorensen T."/>
            <person name="Nielsen M.R."/>
            <person name="Sondergaard T.E."/>
            <person name="Sorensen J.L."/>
            <person name="Fitzpatrick D.A."/>
            <person name="Frisvad J.C."/>
            <person name="Nielsen K.L."/>
        </authorList>
    </citation>
    <scope>NUCLEOTIDE SEQUENCE</scope>
    <source>
        <strain evidence="8">IBT 19713</strain>
    </source>
</reference>
<accession>A0A9W9TC97</accession>
<evidence type="ECO:0000256" key="3">
    <source>
        <dbReference type="ARBA" id="ARBA00022989"/>
    </source>
</evidence>
<keyword evidence="4 6" id="KW-0472">Membrane</keyword>
<dbReference type="GO" id="GO:0016020">
    <property type="term" value="C:membrane"/>
    <property type="evidence" value="ECO:0007669"/>
    <property type="project" value="UniProtKB-SubCell"/>
</dbReference>
<dbReference type="Proteomes" id="UP001150941">
    <property type="component" value="Unassembled WGS sequence"/>
</dbReference>
<dbReference type="PANTHER" id="PTHR33048:SF163">
    <property type="entry name" value="INTEGRAL MEMBRANE PROTEIN (AFU_ORTHOLOGUE AFUA_8G05510)"/>
    <property type="match status" value="1"/>
</dbReference>
<gene>
    <name evidence="8" type="ORF">N7468_010167</name>
</gene>
<dbReference type="GeneID" id="83206766"/>
<feature type="transmembrane region" description="Helical" evidence="6">
    <location>
        <begin position="225"/>
        <end position="247"/>
    </location>
</feature>
<proteinExistence type="inferred from homology"/>
<evidence type="ECO:0000259" key="7">
    <source>
        <dbReference type="Pfam" id="PF20684"/>
    </source>
</evidence>
<feature type="transmembrane region" description="Helical" evidence="6">
    <location>
        <begin position="146"/>
        <end position="169"/>
    </location>
</feature>
<dbReference type="AlphaFoldDB" id="A0A9W9TC97"/>
<feature type="transmembrane region" description="Helical" evidence="6">
    <location>
        <begin position="112"/>
        <end position="134"/>
    </location>
</feature>
<evidence type="ECO:0000313" key="9">
    <source>
        <dbReference type="Proteomes" id="UP001150941"/>
    </source>
</evidence>
<evidence type="ECO:0000256" key="1">
    <source>
        <dbReference type="ARBA" id="ARBA00004141"/>
    </source>
</evidence>
<dbReference type="RefSeq" id="XP_058326030.1">
    <property type="nucleotide sequence ID" value="XM_058479462.1"/>
</dbReference>
<evidence type="ECO:0000256" key="2">
    <source>
        <dbReference type="ARBA" id="ARBA00022692"/>
    </source>
</evidence>
<comment type="similarity">
    <text evidence="5">Belongs to the SAT4 family.</text>
</comment>
<feature type="transmembrane region" description="Helical" evidence="6">
    <location>
        <begin position="68"/>
        <end position="92"/>
    </location>
</feature>
<dbReference type="OrthoDB" id="5429740at2759"/>
<evidence type="ECO:0000313" key="8">
    <source>
        <dbReference type="EMBL" id="KAJ5217159.1"/>
    </source>
</evidence>
<dbReference type="EMBL" id="JAPQKS010000008">
    <property type="protein sequence ID" value="KAJ5217159.1"/>
    <property type="molecule type" value="Genomic_DNA"/>
</dbReference>